<evidence type="ECO:0000313" key="1">
    <source>
        <dbReference type="EMBL" id="WYY00995.1"/>
    </source>
</evidence>
<evidence type="ECO:0008006" key="3">
    <source>
        <dbReference type="Google" id="ProtNLM"/>
    </source>
</evidence>
<keyword evidence="2" id="KW-1185">Reference proteome</keyword>
<dbReference type="RefSeq" id="WP_393971317.1">
    <property type="nucleotide sequence ID" value="NZ_CP133772.1"/>
</dbReference>
<dbReference type="KEGG" id="omr:OXIME_001589"/>
<reference evidence="1 2" key="1">
    <citation type="submission" date="2023-09" db="EMBL/GenBank/DDBJ databases">
        <authorList>
            <person name="Golyshina O.V."/>
            <person name="Lunev E.A."/>
            <person name="Bargiela R."/>
            <person name="Gaines M.C."/>
            <person name="Daum B."/>
            <person name="Bale N.J."/>
            <person name="Koenen M."/>
            <person name="Sinninghe Damst J.S."/>
            <person name="Yakimov M."/>
            <person name="Golyshin P.N."/>
        </authorList>
    </citation>
    <scope>NUCLEOTIDE SEQUENCE [LARGE SCALE GENOMIC DNA]</scope>
    <source>
        <strain evidence="1 2">M1</strain>
    </source>
</reference>
<protein>
    <recommendedName>
        <fullName evidence="3">PIN domain-containing protein</fullName>
    </recommendedName>
</protein>
<dbReference type="EMBL" id="CP133772">
    <property type="protein sequence ID" value="WYY00995.1"/>
    <property type="molecule type" value="Genomic_DNA"/>
</dbReference>
<dbReference type="Proteomes" id="UP001451606">
    <property type="component" value="Chromosome"/>
</dbReference>
<dbReference type="InterPro" id="IPR029060">
    <property type="entry name" value="PIN-like_dom_sf"/>
</dbReference>
<organism evidence="1 2">
    <name type="scientific">Oxyplasma meridianum</name>
    <dbReference type="NCBI Taxonomy" id="3073602"/>
    <lineage>
        <taxon>Archaea</taxon>
        <taxon>Methanobacteriati</taxon>
        <taxon>Thermoplasmatota</taxon>
        <taxon>Thermoplasmata</taxon>
        <taxon>Thermoplasmatales</taxon>
        <taxon>Thermoplasmataceae</taxon>
        <taxon>Oxyplasma</taxon>
    </lineage>
</organism>
<proteinExistence type="predicted"/>
<evidence type="ECO:0000313" key="2">
    <source>
        <dbReference type="Proteomes" id="UP001451606"/>
    </source>
</evidence>
<dbReference type="GeneID" id="95968327"/>
<dbReference type="SUPFAM" id="SSF88723">
    <property type="entry name" value="PIN domain-like"/>
    <property type="match status" value="1"/>
</dbReference>
<sequence length="163" mass="18459">MKLIIDTNVVIAYLMSGSTDSSNSKVCNRVANGLDKAFTCDILYGELKRLIDLDPDVIEKISLNGKKEGDVFRALDNVRPEYLNSRLDPYVMKLNFVKTQNLIIDSSAIKDVGNDWYMISIAKSVSIDYIVTWNTKDFLKYADGNGIDVKRILEPPKYLELLK</sequence>
<accession>A0AAX4NIP6</accession>
<name>A0AAX4NIP6_9ARCH</name>
<gene>
    <name evidence="1" type="ORF">OXIME_001589</name>
</gene>
<dbReference type="AlphaFoldDB" id="A0AAX4NIP6"/>